<keyword evidence="3" id="KW-0560">Oxidoreductase</keyword>
<dbReference type="InterPro" id="IPR036291">
    <property type="entry name" value="NAD(P)-bd_dom_sf"/>
</dbReference>
<dbReference type="Pfam" id="PF00106">
    <property type="entry name" value="adh_short"/>
    <property type="match status" value="1"/>
</dbReference>
<dbReference type="PRINTS" id="PR00081">
    <property type="entry name" value="GDHRDH"/>
</dbReference>
<dbReference type="GO" id="GO:0016491">
    <property type="term" value="F:oxidoreductase activity"/>
    <property type="evidence" value="ECO:0007669"/>
    <property type="project" value="UniProtKB-KW"/>
</dbReference>
<reference evidence="4" key="1">
    <citation type="journal article" date="2023" name="Access Microbiol">
        <title>De-novo genome assembly for Akanthomyces muscarius, a biocontrol agent of insect agricultural pests.</title>
        <authorList>
            <person name="Erdos Z."/>
            <person name="Studholme D.J."/>
            <person name="Raymond B."/>
            <person name="Sharma M."/>
        </authorList>
    </citation>
    <scope>NUCLEOTIDE SEQUENCE</scope>
    <source>
        <strain evidence="4">Ve6</strain>
    </source>
</reference>
<dbReference type="RefSeq" id="XP_056054471.1">
    <property type="nucleotide sequence ID" value="XM_056197421.1"/>
</dbReference>
<dbReference type="Gene3D" id="3.40.50.720">
    <property type="entry name" value="NAD(P)-binding Rossmann-like Domain"/>
    <property type="match status" value="1"/>
</dbReference>
<name>A0A9W8QD05_AKAMU</name>
<dbReference type="PANTHER" id="PTHR24320:SF236">
    <property type="entry name" value="SHORT-CHAIN DEHYDROGENASE-RELATED"/>
    <property type="match status" value="1"/>
</dbReference>
<evidence type="ECO:0000313" key="4">
    <source>
        <dbReference type="EMBL" id="KAJ4153813.1"/>
    </source>
</evidence>
<protein>
    <recommendedName>
        <fullName evidence="6">Short-chain dehydrogenase</fullName>
    </recommendedName>
</protein>
<dbReference type="SUPFAM" id="SSF51735">
    <property type="entry name" value="NAD(P)-binding Rossmann-fold domains"/>
    <property type="match status" value="1"/>
</dbReference>
<evidence type="ECO:0000313" key="5">
    <source>
        <dbReference type="Proteomes" id="UP001144673"/>
    </source>
</evidence>
<dbReference type="EMBL" id="JAJHUN010000008">
    <property type="protein sequence ID" value="KAJ4153813.1"/>
    <property type="molecule type" value="Genomic_DNA"/>
</dbReference>
<dbReference type="AlphaFoldDB" id="A0A9W8QD05"/>
<dbReference type="Proteomes" id="UP001144673">
    <property type="component" value="Chromosome 5"/>
</dbReference>
<comment type="caution">
    <text evidence="4">The sequence shown here is derived from an EMBL/GenBank/DDBJ whole genome shotgun (WGS) entry which is preliminary data.</text>
</comment>
<sequence length="388" mass="42911">MRKKRKKPVERSWQLGVELRHPFSPRGLLEDNPFLLSFIISKLSFSIETCSRIPFMMLGLHYLTQSLPQSAWIPNPPLTEKNLPDQTGKVHIVTGANSGVGEQLMQILYEKNATVYVAARSQDKADAAIASAKSKYPASKGRLAFISVDLSDLRTVKPAVDAFLAREKRLDVLVNNAGVMFPPADVTSAQGHEMQMATNCLGPFLLTKLLTPILKTTAKTAPKDSVRVIWASSLANNLFSPYGGVPLDKETGPKDYNTQTNYGQSKTGNQFYAAEFHRQHAADGIVSVTFNPGNLQSGLQRHLPGLIHSSLAYLGYPPRNGAYTELFCGWSKDITMEKGGSFVIPWGRLGNDYVRPDLARIVAENKTNPEATPRQFWQWSEKATAKYA</sequence>
<gene>
    <name evidence="4" type="ORF">LMH87_010284</name>
</gene>
<keyword evidence="2" id="KW-0521">NADP</keyword>
<keyword evidence="5" id="KW-1185">Reference proteome</keyword>
<accession>A0A9W8QD05</accession>
<dbReference type="InterPro" id="IPR002347">
    <property type="entry name" value="SDR_fam"/>
</dbReference>
<comment type="similarity">
    <text evidence="1">Belongs to the short-chain dehydrogenases/reductases (SDR) family.</text>
</comment>
<evidence type="ECO:0000256" key="2">
    <source>
        <dbReference type="ARBA" id="ARBA00022857"/>
    </source>
</evidence>
<evidence type="ECO:0008006" key="6">
    <source>
        <dbReference type="Google" id="ProtNLM"/>
    </source>
</evidence>
<evidence type="ECO:0000256" key="3">
    <source>
        <dbReference type="ARBA" id="ARBA00023002"/>
    </source>
</evidence>
<dbReference type="PANTHER" id="PTHR24320">
    <property type="entry name" value="RETINOL DEHYDROGENASE"/>
    <property type="match status" value="1"/>
</dbReference>
<proteinExistence type="inferred from homology"/>
<dbReference type="GeneID" id="80897443"/>
<organism evidence="4 5">
    <name type="scientific">Akanthomyces muscarius</name>
    <name type="common">Entomopathogenic fungus</name>
    <name type="synonym">Lecanicillium muscarium</name>
    <dbReference type="NCBI Taxonomy" id="2231603"/>
    <lineage>
        <taxon>Eukaryota</taxon>
        <taxon>Fungi</taxon>
        <taxon>Dikarya</taxon>
        <taxon>Ascomycota</taxon>
        <taxon>Pezizomycotina</taxon>
        <taxon>Sordariomycetes</taxon>
        <taxon>Hypocreomycetidae</taxon>
        <taxon>Hypocreales</taxon>
        <taxon>Cordycipitaceae</taxon>
        <taxon>Akanthomyces</taxon>
    </lineage>
</organism>
<evidence type="ECO:0000256" key="1">
    <source>
        <dbReference type="ARBA" id="ARBA00006484"/>
    </source>
</evidence>